<keyword evidence="3" id="KW-0808">Transferase</keyword>
<keyword evidence="5" id="KW-0378">Hydrolase</keyword>
<dbReference type="Gene3D" id="3.60.140.10">
    <property type="entry name" value="CNF1/YfiH-like putative cysteine hydrolases"/>
    <property type="match status" value="1"/>
</dbReference>
<evidence type="ECO:0000256" key="7">
    <source>
        <dbReference type="ARBA" id="ARBA00047989"/>
    </source>
</evidence>
<evidence type="ECO:0000256" key="1">
    <source>
        <dbReference type="ARBA" id="ARBA00000553"/>
    </source>
</evidence>
<dbReference type="Proteomes" id="UP000199032">
    <property type="component" value="Unassembled WGS sequence"/>
</dbReference>
<comment type="similarity">
    <text evidence="2 10">Belongs to the purine nucleoside phosphorylase YfiH/LACC1 family.</text>
</comment>
<keyword evidence="12" id="KW-1185">Reference proteome</keyword>
<evidence type="ECO:0000256" key="2">
    <source>
        <dbReference type="ARBA" id="ARBA00007353"/>
    </source>
</evidence>
<evidence type="ECO:0000256" key="9">
    <source>
        <dbReference type="ARBA" id="ARBA00049893"/>
    </source>
</evidence>
<evidence type="ECO:0000256" key="8">
    <source>
        <dbReference type="ARBA" id="ARBA00048968"/>
    </source>
</evidence>
<dbReference type="SUPFAM" id="SSF64438">
    <property type="entry name" value="CNF1/YfiH-like putative cysteine hydrolases"/>
    <property type="match status" value="1"/>
</dbReference>
<protein>
    <recommendedName>
        <fullName evidence="10">Purine nucleoside phosphorylase</fullName>
    </recommendedName>
</protein>
<sequence length="254" mass="27274">MVSAFVITVPAFMDTKNQAHHFFGTRQHTMEHDLEVGRPLQGVQGAAPSAWTLSVKQVHGTEALVVDRALSAADRFVGGWDALVTDQPGVMVAVRTADCVPILMHDPVRGVVAAIHAGWRGAVEAIVPKTLALFESRFGSNPKQVRMSIGPSAGACCYEVDAPVLERLRQGVPSWEKVVQFQGEGKAKLDLKGLIKEQALAHGATPQAITTVNLCTICHEDLFFSYRREGKVNGTMISAIGLPPSDDKPVSANS</sequence>
<dbReference type="PANTHER" id="PTHR30616">
    <property type="entry name" value="UNCHARACTERIZED PROTEIN YFIH"/>
    <property type="match status" value="1"/>
</dbReference>
<dbReference type="CDD" id="cd16833">
    <property type="entry name" value="YfiH"/>
    <property type="match status" value="1"/>
</dbReference>
<evidence type="ECO:0000256" key="10">
    <source>
        <dbReference type="RuleBase" id="RU361274"/>
    </source>
</evidence>
<dbReference type="GO" id="GO:0005507">
    <property type="term" value="F:copper ion binding"/>
    <property type="evidence" value="ECO:0007669"/>
    <property type="project" value="TreeGrafter"/>
</dbReference>
<proteinExistence type="inferred from homology"/>
<dbReference type="PANTHER" id="PTHR30616:SF2">
    <property type="entry name" value="PURINE NUCLEOSIDE PHOSPHORYLASE LACC1"/>
    <property type="match status" value="1"/>
</dbReference>
<keyword evidence="4" id="KW-0479">Metal-binding</keyword>
<comment type="catalytic activity">
    <reaction evidence="7">
        <text>adenosine + H2O + H(+) = inosine + NH4(+)</text>
        <dbReference type="Rhea" id="RHEA:24408"/>
        <dbReference type="ChEBI" id="CHEBI:15377"/>
        <dbReference type="ChEBI" id="CHEBI:15378"/>
        <dbReference type="ChEBI" id="CHEBI:16335"/>
        <dbReference type="ChEBI" id="CHEBI:17596"/>
        <dbReference type="ChEBI" id="CHEBI:28938"/>
        <dbReference type="EC" id="3.5.4.4"/>
    </reaction>
    <physiologicalReaction direction="left-to-right" evidence="7">
        <dbReference type="Rhea" id="RHEA:24409"/>
    </physiologicalReaction>
</comment>
<evidence type="ECO:0000313" key="12">
    <source>
        <dbReference type="Proteomes" id="UP000199032"/>
    </source>
</evidence>
<evidence type="ECO:0000256" key="5">
    <source>
        <dbReference type="ARBA" id="ARBA00022801"/>
    </source>
</evidence>
<comment type="catalytic activity">
    <reaction evidence="9">
        <text>S-methyl-5'-thioadenosine + phosphate = 5-(methylsulfanyl)-alpha-D-ribose 1-phosphate + adenine</text>
        <dbReference type="Rhea" id="RHEA:11852"/>
        <dbReference type="ChEBI" id="CHEBI:16708"/>
        <dbReference type="ChEBI" id="CHEBI:17509"/>
        <dbReference type="ChEBI" id="CHEBI:43474"/>
        <dbReference type="ChEBI" id="CHEBI:58533"/>
        <dbReference type="EC" id="2.4.2.28"/>
    </reaction>
    <physiologicalReaction direction="left-to-right" evidence="9">
        <dbReference type="Rhea" id="RHEA:11853"/>
    </physiologicalReaction>
</comment>
<dbReference type="InterPro" id="IPR038371">
    <property type="entry name" value="Cu_polyphenol_OxRdtase_sf"/>
</dbReference>
<gene>
    <name evidence="11" type="ORF">COMA1_11742</name>
</gene>
<comment type="catalytic activity">
    <reaction evidence="1">
        <text>inosine + phosphate = alpha-D-ribose 1-phosphate + hypoxanthine</text>
        <dbReference type="Rhea" id="RHEA:27646"/>
        <dbReference type="ChEBI" id="CHEBI:17368"/>
        <dbReference type="ChEBI" id="CHEBI:17596"/>
        <dbReference type="ChEBI" id="CHEBI:43474"/>
        <dbReference type="ChEBI" id="CHEBI:57720"/>
        <dbReference type="EC" id="2.4.2.1"/>
    </reaction>
    <physiologicalReaction direction="left-to-right" evidence="1">
        <dbReference type="Rhea" id="RHEA:27647"/>
    </physiologicalReaction>
</comment>
<evidence type="ECO:0000313" key="11">
    <source>
        <dbReference type="EMBL" id="CUS34512.1"/>
    </source>
</evidence>
<organism evidence="11 12">
    <name type="scientific">Candidatus Nitrospira nitrosa</name>
    <dbReference type="NCBI Taxonomy" id="1742972"/>
    <lineage>
        <taxon>Bacteria</taxon>
        <taxon>Pseudomonadati</taxon>
        <taxon>Nitrospirota</taxon>
        <taxon>Nitrospiria</taxon>
        <taxon>Nitrospirales</taxon>
        <taxon>Nitrospiraceae</taxon>
        <taxon>Nitrospira</taxon>
    </lineage>
</organism>
<keyword evidence="6" id="KW-0862">Zinc</keyword>
<dbReference type="AlphaFoldDB" id="A0A0S4LD15"/>
<dbReference type="EMBL" id="CZQA01000001">
    <property type="protein sequence ID" value="CUS34512.1"/>
    <property type="molecule type" value="Genomic_DNA"/>
</dbReference>
<accession>A0A0S4LD15</accession>
<evidence type="ECO:0000256" key="4">
    <source>
        <dbReference type="ARBA" id="ARBA00022723"/>
    </source>
</evidence>
<dbReference type="InterPro" id="IPR011324">
    <property type="entry name" value="Cytotoxic_necrot_fac-like_cat"/>
</dbReference>
<name>A0A0S4LD15_9BACT</name>
<reference evidence="11 12" key="1">
    <citation type="submission" date="2015-10" db="EMBL/GenBank/DDBJ databases">
        <authorList>
            <person name="Gilbert D.G."/>
        </authorList>
    </citation>
    <scope>NUCLEOTIDE SEQUENCE [LARGE SCALE GENOMIC DNA]</scope>
    <source>
        <strain evidence="11">COMA1</strain>
    </source>
</reference>
<evidence type="ECO:0000256" key="3">
    <source>
        <dbReference type="ARBA" id="ARBA00022679"/>
    </source>
</evidence>
<dbReference type="NCBIfam" id="TIGR00726">
    <property type="entry name" value="peptidoglycan editing factor PgeF"/>
    <property type="match status" value="1"/>
</dbReference>
<evidence type="ECO:0000256" key="6">
    <source>
        <dbReference type="ARBA" id="ARBA00022833"/>
    </source>
</evidence>
<dbReference type="Pfam" id="PF02578">
    <property type="entry name" value="Cu-oxidase_4"/>
    <property type="match status" value="1"/>
</dbReference>
<dbReference type="GO" id="GO:0016787">
    <property type="term" value="F:hydrolase activity"/>
    <property type="evidence" value="ECO:0007669"/>
    <property type="project" value="UniProtKB-KW"/>
</dbReference>
<comment type="catalytic activity">
    <reaction evidence="8">
        <text>adenosine + phosphate = alpha-D-ribose 1-phosphate + adenine</text>
        <dbReference type="Rhea" id="RHEA:27642"/>
        <dbReference type="ChEBI" id="CHEBI:16335"/>
        <dbReference type="ChEBI" id="CHEBI:16708"/>
        <dbReference type="ChEBI" id="CHEBI:43474"/>
        <dbReference type="ChEBI" id="CHEBI:57720"/>
        <dbReference type="EC" id="2.4.2.1"/>
    </reaction>
    <physiologicalReaction direction="left-to-right" evidence="8">
        <dbReference type="Rhea" id="RHEA:27643"/>
    </physiologicalReaction>
</comment>
<dbReference type="OrthoDB" id="4279at2"/>
<dbReference type="GO" id="GO:0017061">
    <property type="term" value="F:S-methyl-5-thioadenosine phosphorylase activity"/>
    <property type="evidence" value="ECO:0007669"/>
    <property type="project" value="UniProtKB-EC"/>
</dbReference>
<dbReference type="InterPro" id="IPR003730">
    <property type="entry name" value="Cu_polyphenol_OxRdtase"/>
</dbReference>
<dbReference type="STRING" id="1742972.COMA1_11742"/>